<evidence type="ECO:0000256" key="1">
    <source>
        <dbReference type="SAM" id="MobiDB-lite"/>
    </source>
</evidence>
<sequence>MALASSSYYPYSCAAATAGSGSSNPQSLGSHFQPQNPKLKNHAPKSSSLTLRLRLNNSAKFETRLKLFVRFASNSNPSSEAKDEEDISTKASAEGQGQGPPFLTILAGFLVFLLFCWILGSILMWLIGVIVK</sequence>
<feature type="compositionally biased region" description="Polar residues" evidence="1">
    <location>
        <begin position="24"/>
        <end position="38"/>
    </location>
</feature>
<evidence type="ECO:0000313" key="4">
    <source>
        <dbReference type="Proteomes" id="UP000187203"/>
    </source>
</evidence>
<keyword evidence="4" id="KW-1185">Reference proteome</keyword>
<accession>A0A1R3I4W5</accession>
<dbReference type="EMBL" id="AWUE01018906">
    <property type="protein sequence ID" value="OMO77618.1"/>
    <property type="molecule type" value="Genomic_DNA"/>
</dbReference>
<dbReference type="Proteomes" id="UP000187203">
    <property type="component" value="Unassembled WGS sequence"/>
</dbReference>
<proteinExistence type="predicted"/>
<feature type="region of interest" description="Disordered" evidence="1">
    <location>
        <begin position="19"/>
        <end position="46"/>
    </location>
</feature>
<evidence type="ECO:0000256" key="2">
    <source>
        <dbReference type="SAM" id="Phobius"/>
    </source>
</evidence>
<dbReference type="AlphaFoldDB" id="A0A1R3I4W5"/>
<keyword evidence="2" id="KW-1133">Transmembrane helix</keyword>
<keyword evidence="2" id="KW-0472">Membrane</keyword>
<keyword evidence="2" id="KW-0812">Transmembrane</keyword>
<dbReference type="OrthoDB" id="783284at2759"/>
<evidence type="ECO:0000313" key="3">
    <source>
        <dbReference type="EMBL" id="OMO77618.1"/>
    </source>
</evidence>
<comment type="caution">
    <text evidence="3">The sequence shown here is derived from an EMBL/GenBank/DDBJ whole genome shotgun (WGS) entry which is preliminary data.</text>
</comment>
<protein>
    <submittedName>
        <fullName evidence="3">Uncharacterized protein</fullName>
    </submittedName>
</protein>
<organism evidence="3 4">
    <name type="scientific">Corchorus olitorius</name>
    <dbReference type="NCBI Taxonomy" id="93759"/>
    <lineage>
        <taxon>Eukaryota</taxon>
        <taxon>Viridiplantae</taxon>
        <taxon>Streptophyta</taxon>
        <taxon>Embryophyta</taxon>
        <taxon>Tracheophyta</taxon>
        <taxon>Spermatophyta</taxon>
        <taxon>Magnoliopsida</taxon>
        <taxon>eudicotyledons</taxon>
        <taxon>Gunneridae</taxon>
        <taxon>Pentapetalae</taxon>
        <taxon>rosids</taxon>
        <taxon>malvids</taxon>
        <taxon>Malvales</taxon>
        <taxon>Malvaceae</taxon>
        <taxon>Grewioideae</taxon>
        <taxon>Apeibeae</taxon>
        <taxon>Corchorus</taxon>
    </lineage>
</organism>
<feature type="transmembrane region" description="Helical" evidence="2">
    <location>
        <begin position="102"/>
        <end position="131"/>
    </location>
</feature>
<gene>
    <name evidence="3" type="ORF">COLO4_25062</name>
</gene>
<reference evidence="4" key="1">
    <citation type="submission" date="2013-09" db="EMBL/GenBank/DDBJ databases">
        <title>Corchorus olitorius genome sequencing.</title>
        <authorList>
            <person name="Alam M."/>
            <person name="Haque M.S."/>
            <person name="Islam M.S."/>
            <person name="Emdad E.M."/>
            <person name="Islam M.M."/>
            <person name="Ahmed B."/>
            <person name="Halim A."/>
            <person name="Hossen Q.M.M."/>
            <person name="Hossain M.Z."/>
            <person name="Ahmed R."/>
            <person name="Khan M.M."/>
            <person name="Islam R."/>
            <person name="Rashid M.M."/>
            <person name="Khan S.A."/>
            <person name="Rahman M.S."/>
            <person name="Alam M."/>
            <person name="Yahiya A.S."/>
            <person name="Khan M.S."/>
            <person name="Azam M.S."/>
            <person name="Haque T."/>
            <person name="Lashkar M.Z.H."/>
            <person name="Akhand A.I."/>
            <person name="Morshed G."/>
            <person name="Roy S."/>
            <person name="Uddin K.S."/>
            <person name="Rabeya T."/>
            <person name="Hossain A.S."/>
            <person name="Chowdhury A."/>
            <person name="Snigdha A.R."/>
            <person name="Mortoza M.S."/>
            <person name="Matin S.A."/>
            <person name="Hoque S.M.E."/>
            <person name="Islam M.K."/>
            <person name="Roy D.K."/>
            <person name="Haider R."/>
            <person name="Moosa M.M."/>
            <person name="Elias S.M."/>
            <person name="Hasan A.M."/>
            <person name="Jahan S."/>
            <person name="Shafiuddin M."/>
            <person name="Mahmood N."/>
            <person name="Shommy N.S."/>
        </authorList>
    </citation>
    <scope>NUCLEOTIDE SEQUENCE [LARGE SCALE GENOMIC DNA]</scope>
    <source>
        <strain evidence="4">cv. O-4</strain>
    </source>
</reference>
<name>A0A1R3I4W5_9ROSI</name>
<feature type="region of interest" description="Disordered" evidence="1">
    <location>
        <begin position="75"/>
        <end position="96"/>
    </location>
</feature>